<accession>A0A0N5A452</accession>
<evidence type="ECO:0000256" key="1">
    <source>
        <dbReference type="SAM" id="MobiDB-lite"/>
    </source>
</evidence>
<evidence type="ECO:0000313" key="3">
    <source>
        <dbReference type="WBParaSite" id="PTRK_0001640300.1"/>
    </source>
</evidence>
<feature type="compositionally biased region" description="Polar residues" evidence="1">
    <location>
        <begin position="317"/>
        <end position="337"/>
    </location>
</feature>
<keyword evidence="2" id="KW-1185">Reference proteome</keyword>
<feature type="compositionally biased region" description="Polar residues" evidence="1">
    <location>
        <begin position="1"/>
        <end position="11"/>
    </location>
</feature>
<protein>
    <submittedName>
        <fullName evidence="3">Protein Gawky</fullName>
    </submittedName>
</protein>
<dbReference type="AlphaFoldDB" id="A0A0N5A452"/>
<reference evidence="3" key="1">
    <citation type="submission" date="2017-02" db="UniProtKB">
        <authorList>
            <consortium name="WormBaseParasite"/>
        </authorList>
    </citation>
    <scope>IDENTIFICATION</scope>
</reference>
<feature type="compositionally biased region" description="Polar residues" evidence="1">
    <location>
        <begin position="388"/>
        <end position="414"/>
    </location>
</feature>
<sequence>MWNSGSNSDQPNTGNGFNTGNFSNVNQKSSAWNQGVAGSQNDSLSSQSNAKFNGSGWMKQNVDQGQQINNEFQKTQSGNTHRNGSISNQGSWNIPMNNNWAKNPNVGSYADHVKKNIASGNVNTAYNHRGSQMPRLEMTSTPHYETNQSWNAGKVNQESPWEGVRVNDANVGTWNQNPTNPEYGRSGGVKNQNMMISHWKNKPSSEPNSDMVWQNPESDDYKRHIPDNGTSIWGKPNDYLHIKRWVIKTGDPFFDQVGIESICTEDWSKVELKGIKDGVIGSHFHKAPVDDKNKTSSEGIKQNDRVIPNDWSDEVTESPQQEVNPSENYSKVSSIPTKSDGKIINGESSLDAQLSEINTGTDINTKMTNTGLGQAGGLKIETKDNHRISQPMSNNQSPSETVNDKFNSSPSSLGKSRLHQWKNGTAVRTDLDSIVVNRGVNGMTTDNNTKQILNQQLFDFLPSDVSQAPFDLNNTFPNSANNVAAFGNFMNNSDMANSLANQYPGPSGVPCVPNHPSSQIHSQRTSREVSQTQLINSRTELFNQYRDPAVSEALQRIQNAVVYAQTHKIKDPNSILTLIFTTRETAAIWNSIVSRLSIIMDFNHVFNANVQINYWSIFQRTHICPFWVAVQNIEVPESFVRGLAKIWGEISFFPIRMQHFIVFKFTSPLVHSLRSFRNEMVNRYPTTSLSLITDDNMKLVVDILSQNRNSVAQETQNTPQVLHQQMVHQLQHNLLQPTYSDFMSMMNPINNTGNAMQNISESINFASMPWSTSDGSTSQEANQWPTVSSNENRNMYWLGNQNPNQYQDNDTAFFPNMPWPSFANGSSATPWNPNGSNYGSNHNESAQSSFQNNFNSRNPNHPF</sequence>
<feature type="region of interest" description="Disordered" evidence="1">
    <location>
        <begin position="282"/>
        <end position="343"/>
    </location>
</feature>
<evidence type="ECO:0000313" key="2">
    <source>
        <dbReference type="Proteomes" id="UP000038045"/>
    </source>
</evidence>
<feature type="compositionally biased region" description="Low complexity" evidence="1">
    <location>
        <begin position="843"/>
        <end position="863"/>
    </location>
</feature>
<organism evidence="2 3">
    <name type="scientific">Parastrongyloides trichosuri</name>
    <name type="common">Possum-specific nematode worm</name>
    <dbReference type="NCBI Taxonomy" id="131310"/>
    <lineage>
        <taxon>Eukaryota</taxon>
        <taxon>Metazoa</taxon>
        <taxon>Ecdysozoa</taxon>
        <taxon>Nematoda</taxon>
        <taxon>Chromadorea</taxon>
        <taxon>Rhabditida</taxon>
        <taxon>Tylenchina</taxon>
        <taxon>Panagrolaimomorpha</taxon>
        <taxon>Strongyloidoidea</taxon>
        <taxon>Strongyloididae</taxon>
        <taxon>Parastrongyloides</taxon>
    </lineage>
</organism>
<dbReference type="Proteomes" id="UP000038045">
    <property type="component" value="Unplaced"/>
</dbReference>
<dbReference type="WBParaSite" id="PTRK_0001640300.1">
    <property type="protein sequence ID" value="PTRK_0001640300.1"/>
    <property type="gene ID" value="PTRK_0001640300"/>
</dbReference>
<feature type="compositionally biased region" description="Low complexity" evidence="1">
    <location>
        <begin position="12"/>
        <end position="26"/>
    </location>
</feature>
<feature type="region of interest" description="Disordered" evidence="1">
    <location>
        <begin position="1"/>
        <end position="58"/>
    </location>
</feature>
<feature type="region of interest" description="Disordered" evidence="1">
    <location>
        <begin position="74"/>
        <end position="93"/>
    </location>
</feature>
<proteinExistence type="predicted"/>
<name>A0A0N5A452_PARTI</name>
<feature type="region of interest" description="Disordered" evidence="1">
    <location>
        <begin position="388"/>
        <end position="416"/>
    </location>
</feature>
<feature type="compositionally biased region" description="Polar residues" evidence="1">
    <location>
        <begin position="825"/>
        <end position="842"/>
    </location>
</feature>
<feature type="compositionally biased region" description="Polar residues" evidence="1">
    <location>
        <begin position="27"/>
        <end position="52"/>
    </location>
</feature>
<feature type="region of interest" description="Disordered" evidence="1">
    <location>
        <begin position="825"/>
        <end position="863"/>
    </location>
</feature>